<feature type="active site" description="Proton acceptor" evidence="4">
    <location>
        <position position="121"/>
    </location>
</feature>
<keyword evidence="4" id="KW-0862">Zinc</keyword>
<sequence>MPLPESIKKAARLLSSANYAVVLTGAGISTESGIPDFRSPGTGLWEKEDPEDFTIDSFQRDPHSFYRRIHPLLKVIDKAEPNPGHTALADLETSGIIKSLITQNVDGLHQKAGSKNVLEVHGSFQTGTCHDCRKKSGLADLNLLLTAGKDPDCPHCGGNTVKPDVTLFGEEMPPDFQLAHREALKCDCMLVVGSSLQVAPVGFLPRYAKNLLIINRGSTPYDDHAQVVIREGSGQVLTDIIAEIENL</sequence>
<evidence type="ECO:0000256" key="3">
    <source>
        <dbReference type="ARBA" id="ARBA00023027"/>
    </source>
</evidence>
<gene>
    <name evidence="6" type="ORF">DealDRAFT_1080</name>
</gene>
<dbReference type="PANTHER" id="PTHR11085">
    <property type="entry name" value="NAD-DEPENDENT PROTEIN DEACYLASE SIRTUIN-5, MITOCHONDRIAL-RELATED"/>
    <property type="match status" value="1"/>
</dbReference>
<feature type="domain" description="Deacetylase sirtuin-type" evidence="5">
    <location>
        <begin position="1"/>
        <end position="247"/>
    </location>
</feature>
<evidence type="ECO:0000256" key="2">
    <source>
        <dbReference type="ARBA" id="ARBA00022679"/>
    </source>
</evidence>
<accession>C0GF21</accession>
<dbReference type="EC" id="2.3.1.286" evidence="1"/>
<evidence type="ECO:0000256" key="1">
    <source>
        <dbReference type="ARBA" id="ARBA00012928"/>
    </source>
</evidence>
<dbReference type="GO" id="GO:0070403">
    <property type="term" value="F:NAD+ binding"/>
    <property type="evidence" value="ECO:0007669"/>
    <property type="project" value="InterPro"/>
</dbReference>
<dbReference type="InterPro" id="IPR026590">
    <property type="entry name" value="Ssirtuin_cat_dom"/>
</dbReference>
<evidence type="ECO:0000259" key="5">
    <source>
        <dbReference type="PROSITE" id="PS50305"/>
    </source>
</evidence>
<keyword evidence="7" id="KW-1185">Reference proteome</keyword>
<feature type="binding site" evidence="4">
    <location>
        <position position="129"/>
    </location>
    <ligand>
        <name>Zn(2+)</name>
        <dbReference type="ChEBI" id="CHEBI:29105"/>
    </ligand>
</feature>
<protein>
    <recommendedName>
        <fullName evidence="1">protein acetyllysine N-acetyltransferase</fullName>
        <ecNumber evidence="1">2.3.1.286</ecNumber>
    </recommendedName>
</protein>
<organism evidence="6 7">
    <name type="scientific">Dethiobacter alkaliphilus AHT 1</name>
    <dbReference type="NCBI Taxonomy" id="555088"/>
    <lineage>
        <taxon>Bacteria</taxon>
        <taxon>Bacillati</taxon>
        <taxon>Bacillota</taxon>
        <taxon>Dethiobacteria</taxon>
        <taxon>Dethiobacterales</taxon>
        <taxon>Dethiobacteraceae</taxon>
        <taxon>Dethiobacter</taxon>
    </lineage>
</organism>
<evidence type="ECO:0000256" key="4">
    <source>
        <dbReference type="PROSITE-ProRule" id="PRU00236"/>
    </source>
</evidence>
<dbReference type="GO" id="GO:0046872">
    <property type="term" value="F:metal ion binding"/>
    <property type="evidence" value="ECO:0007669"/>
    <property type="project" value="UniProtKB-KW"/>
</dbReference>
<dbReference type="Proteomes" id="UP000006443">
    <property type="component" value="Unassembled WGS sequence"/>
</dbReference>
<dbReference type="InterPro" id="IPR029035">
    <property type="entry name" value="DHS-like_NAD/FAD-binding_dom"/>
</dbReference>
<dbReference type="InterPro" id="IPR026591">
    <property type="entry name" value="Sirtuin_cat_small_dom_sf"/>
</dbReference>
<keyword evidence="3" id="KW-0520">NAD</keyword>
<dbReference type="Pfam" id="PF02146">
    <property type="entry name" value="SIR2"/>
    <property type="match status" value="1"/>
</dbReference>
<dbReference type="STRING" id="555088.DealDRAFT_1080"/>
<name>C0GF21_DETAL</name>
<feature type="binding site" evidence="4">
    <location>
        <position position="153"/>
    </location>
    <ligand>
        <name>Zn(2+)</name>
        <dbReference type="ChEBI" id="CHEBI:29105"/>
    </ligand>
</feature>
<keyword evidence="2" id="KW-0808">Transferase</keyword>
<dbReference type="PANTHER" id="PTHR11085:SF10">
    <property type="entry name" value="NAD-DEPENDENT PROTEIN DEACYLASE SIRTUIN-5, MITOCHONDRIAL-RELATED"/>
    <property type="match status" value="1"/>
</dbReference>
<comment type="caution">
    <text evidence="6">The sequence shown here is derived from an EMBL/GenBank/DDBJ whole genome shotgun (WGS) entry which is preliminary data.</text>
</comment>
<dbReference type="eggNOG" id="COG0846">
    <property type="taxonomic scope" value="Bacteria"/>
</dbReference>
<feature type="binding site" evidence="4">
    <location>
        <position position="132"/>
    </location>
    <ligand>
        <name>Zn(2+)</name>
        <dbReference type="ChEBI" id="CHEBI:29105"/>
    </ligand>
</feature>
<keyword evidence="4" id="KW-0479">Metal-binding</keyword>
<evidence type="ECO:0000313" key="7">
    <source>
        <dbReference type="Proteomes" id="UP000006443"/>
    </source>
</evidence>
<dbReference type="GO" id="GO:0017136">
    <property type="term" value="F:histone deacetylase activity, NAD-dependent"/>
    <property type="evidence" value="ECO:0007669"/>
    <property type="project" value="TreeGrafter"/>
</dbReference>
<dbReference type="InterPro" id="IPR003000">
    <property type="entry name" value="Sirtuin"/>
</dbReference>
<reference evidence="6 7" key="1">
    <citation type="submission" date="2009-02" db="EMBL/GenBank/DDBJ databases">
        <title>Sequencing of the draft genome and assembly of Dethiobacter alkaliphilus AHT 1.</title>
        <authorList>
            <consortium name="US DOE Joint Genome Institute (JGI-PGF)"/>
            <person name="Lucas S."/>
            <person name="Copeland A."/>
            <person name="Lapidus A."/>
            <person name="Glavina del Rio T."/>
            <person name="Dalin E."/>
            <person name="Tice H."/>
            <person name="Bruce D."/>
            <person name="Goodwin L."/>
            <person name="Pitluck S."/>
            <person name="Larimer F."/>
            <person name="Land M.L."/>
            <person name="Hauser L."/>
            <person name="Muyzer G."/>
        </authorList>
    </citation>
    <scope>NUCLEOTIDE SEQUENCE [LARGE SCALE GENOMIC DNA]</scope>
    <source>
        <strain evidence="6 7">AHT 1</strain>
    </source>
</reference>
<dbReference type="SUPFAM" id="SSF52467">
    <property type="entry name" value="DHS-like NAD/FAD-binding domain"/>
    <property type="match status" value="1"/>
</dbReference>
<dbReference type="InterPro" id="IPR050134">
    <property type="entry name" value="NAD-dep_sirtuin_deacylases"/>
</dbReference>
<evidence type="ECO:0000313" key="6">
    <source>
        <dbReference type="EMBL" id="EEG78203.1"/>
    </source>
</evidence>
<proteinExistence type="predicted"/>
<dbReference type="PROSITE" id="PS50305">
    <property type="entry name" value="SIRTUIN"/>
    <property type="match status" value="1"/>
</dbReference>
<dbReference type="EMBL" id="ACJM01000004">
    <property type="protein sequence ID" value="EEG78203.1"/>
    <property type="molecule type" value="Genomic_DNA"/>
</dbReference>
<dbReference type="Gene3D" id="3.30.1600.10">
    <property type="entry name" value="SIR2/SIRT2 'Small Domain"/>
    <property type="match status" value="1"/>
</dbReference>
<dbReference type="Gene3D" id="3.40.50.1220">
    <property type="entry name" value="TPP-binding domain"/>
    <property type="match status" value="1"/>
</dbReference>
<dbReference type="OrthoDB" id="9800582at2"/>
<dbReference type="AlphaFoldDB" id="C0GF21"/>
<feature type="binding site" evidence="4">
    <location>
        <position position="156"/>
    </location>
    <ligand>
        <name>Zn(2+)</name>
        <dbReference type="ChEBI" id="CHEBI:29105"/>
    </ligand>
</feature>
<dbReference type="RefSeq" id="WP_008515569.1">
    <property type="nucleotide sequence ID" value="NZ_ACJM01000004.1"/>
</dbReference>
<dbReference type="CDD" id="cd01407">
    <property type="entry name" value="SIR2-fam"/>
    <property type="match status" value="1"/>
</dbReference>